<proteinExistence type="predicted"/>
<dbReference type="EMBL" id="LCSD01000005">
    <property type="protein sequence ID" value="KKW47816.1"/>
    <property type="molecule type" value="Genomic_DNA"/>
</dbReference>
<name>A0A0G1YX26_9BACT</name>
<organism evidence="2 3">
    <name type="scientific">Candidatus Kaiserbacteria bacterium GW2011_GWA2_58_9</name>
    <dbReference type="NCBI Taxonomy" id="1618672"/>
    <lineage>
        <taxon>Bacteria</taxon>
        <taxon>Candidatus Kaiseribacteriota</taxon>
    </lineage>
</organism>
<dbReference type="Pfam" id="PF12647">
    <property type="entry name" value="RNHCP"/>
    <property type="match status" value="1"/>
</dbReference>
<dbReference type="PATRIC" id="fig|1618672.3.peg.104"/>
<dbReference type="AlphaFoldDB" id="A0A0G1YX26"/>
<protein>
    <recommendedName>
        <fullName evidence="1">RNHCP domain-containing protein</fullName>
    </recommendedName>
</protein>
<evidence type="ECO:0000313" key="3">
    <source>
        <dbReference type="Proteomes" id="UP000034789"/>
    </source>
</evidence>
<dbReference type="Proteomes" id="UP000034789">
    <property type="component" value="Unassembled WGS sequence"/>
</dbReference>
<feature type="domain" description="RNHCP" evidence="1">
    <location>
        <begin position="8"/>
        <end position="90"/>
    </location>
</feature>
<sequence length="102" mass="11180">MTFKRVVEAFVCWHCGMRVQGNGYTNHCPKCLWSRHVDVHPGDRAAPCGGMMEPVALEGSSPDYAIMHRCALCGHTRRNKASAGDDPEALIAVAKKRRAGDN</sequence>
<evidence type="ECO:0000313" key="2">
    <source>
        <dbReference type="EMBL" id="KKW47816.1"/>
    </source>
</evidence>
<reference evidence="2 3" key="1">
    <citation type="journal article" date="2015" name="Nature">
        <title>rRNA introns, odd ribosomes, and small enigmatic genomes across a large radiation of phyla.</title>
        <authorList>
            <person name="Brown C.T."/>
            <person name="Hug L.A."/>
            <person name="Thomas B.C."/>
            <person name="Sharon I."/>
            <person name="Castelle C.J."/>
            <person name="Singh A."/>
            <person name="Wilkins M.J."/>
            <person name="Williams K.H."/>
            <person name="Banfield J.F."/>
        </authorList>
    </citation>
    <scope>NUCLEOTIDE SEQUENCE [LARGE SCALE GENOMIC DNA]</scope>
</reference>
<dbReference type="InterPro" id="IPR024439">
    <property type="entry name" value="RNHCP"/>
</dbReference>
<accession>A0A0G1YX26</accession>
<comment type="caution">
    <text evidence="2">The sequence shown here is derived from an EMBL/GenBank/DDBJ whole genome shotgun (WGS) entry which is preliminary data.</text>
</comment>
<gene>
    <name evidence="2" type="ORF">UY98_C0005G0003</name>
</gene>
<evidence type="ECO:0000259" key="1">
    <source>
        <dbReference type="Pfam" id="PF12647"/>
    </source>
</evidence>